<feature type="binding site" evidence="1">
    <location>
        <position position="170"/>
    </location>
    <ligand>
        <name>Zn(2+)</name>
        <dbReference type="ChEBI" id="CHEBI:29105"/>
        <note>catalytic</note>
    </ligand>
</feature>
<feature type="chain" id="PRO_5005142974" description="Metalloendopeptidase" evidence="2">
    <location>
        <begin position="17"/>
        <end position="339"/>
    </location>
</feature>
<dbReference type="SMART" id="SM00235">
    <property type="entry name" value="ZnMc"/>
    <property type="match status" value="1"/>
</dbReference>
<feature type="compositionally biased region" description="Low complexity" evidence="3">
    <location>
        <begin position="263"/>
        <end position="300"/>
    </location>
</feature>
<organism evidence="5">
    <name type="scientific">Hydractinia echinata</name>
    <name type="common">Snail fur</name>
    <name type="synonym">Hermit crab hydroid</name>
    <dbReference type="NCBI Taxonomy" id="3283270"/>
    <lineage>
        <taxon>Eukaryota</taxon>
        <taxon>Metazoa</taxon>
        <taxon>Cnidaria</taxon>
        <taxon>Anthozoa</taxon>
        <taxon>Octocorallia</taxon>
        <taxon>Malacalcyonacea</taxon>
        <taxon>Cladiellidae</taxon>
        <taxon>Klyxum</taxon>
    </lineage>
</organism>
<dbReference type="GO" id="GO:0006508">
    <property type="term" value="P:proteolysis"/>
    <property type="evidence" value="ECO:0007669"/>
    <property type="project" value="UniProtKB-KW"/>
</dbReference>
<evidence type="ECO:0000256" key="1">
    <source>
        <dbReference type="PROSITE-ProRule" id="PRU01211"/>
    </source>
</evidence>
<dbReference type="InterPro" id="IPR001506">
    <property type="entry name" value="Peptidase_M12A"/>
</dbReference>
<dbReference type="SUPFAM" id="SSF55486">
    <property type="entry name" value="Metalloproteases ('zincins'), catalytic domain"/>
    <property type="match status" value="1"/>
</dbReference>
<dbReference type="PRINTS" id="PR00480">
    <property type="entry name" value="ASTACIN"/>
</dbReference>
<protein>
    <recommendedName>
        <fullName evidence="2">Metalloendopeptidase</fullName>
        <ecNumber evidence="2">3.4.24.-</ecNumber>
    </recommendedName>
</protein>
<dbReference type="GO" id="GO:0008270">
    <property type="term" value="F:zinc ion binding"/>
    <property type="evidence" value="ECO:0007669"/>
    <property type="project" value="UniProtKB-UniRule"/>
</dbReference>
<dbReference type="EMBL" id="AM181345">
    <property type="protein sequence ID" value="CAJ57450.1"/>
    <property type="molecule type" value="mRNA"/>
</dbReference>
<keyword evidence="1 2" id="KW-0378">Hydrolase</keyword>
<proteinExistence type="evidence at transcript level"/>
<keyword evidence="1 2" id="KW-0862">Zinc</keyword>
<evidence type="ECO:0000256" key="2">
    <source>
        <dbReference type="RuleBase" id="RU361183"/>
    </source>
</evidence>
<dbReference type="Pfam" id="PF01400">
    <property type="entry name" value="Astacin"/>
    <property type="match status" value="1"/>
</dbReference>
<evidence type="ECO:0000259" key="4">
    <source>
        <dbReference type="PROSITE" id="PS51864"/>
    </source>
</evidence>
<feature type="binding site" evidence="1">
    <location>
        <position position="160"/>
    </location>
    <ligand>
        <name>Zn(2+)</name>
        <dbReference type="ChEBI" id="CHEBI:29105"/>
        <note>catalytic</note>
    </ligand>
</feature>
<feature type="domain" description="Peptidase M12A" evidence="4">
    <location>
        <begin position="64"/>
        <end position="259"/>
    </location>
</feature>
<dbReference type="CDD" id="cd04280">
    <property type="entry name" value="ZnMc_astacin_like"/>
    <property type="match status" value="1"/>
</dbReference>
<dbReference type="GO" id="GO:0004222">
    <property type="term" value="F:metalloendopeptidase activity"/>
    <property type="evidence" value="ECO:0007669"/>
    <property type="project" value="UniProtKB-UniRule"/>
</dbReference>
<name>Q2MCX6_HYDEC</name>
<dbReference type="InterPro" id="IPR024079">
    <property type="entry name" value="MetalloPept_cat_dom_sf"/>
</dbReference>
<dbReference type="PROSITE" id="PS51864">
    <property type="entry name" value="ASTACIN"/>
    <property type="match status" value="1"/>
</dbReference>
<sequence length="339" mass="37895">MKLVFILLLVARLCASKPNDQSAMTKILKVNGNDKTLFFGDEKLTTEEMRQLIPDQFGVSRKRRGLTKKSANLRWPNNEMPYILSDNFSEDEKTSIRDAIDIIRSVTCIQFTEYPLTSPPQDHVAIFPGSGCWSYVGRIGGAQQISLEHGGCINSGTIIHEVLHALGVHHEQARADRDGYVTINLLNIIIGREINFDKQDTDSLGVEYDPKSVMHYGNDAFSNGNGPTITWKADPTLSLGGNELTEKDIEQMNLFYECNAPTTPTVTTTTTPATTTPEETTSTTTTTTTPATTASSTTTPRTRCRDRSKLCYLVRFQRRRLCRRFGGLCRRSCRLCRRG</sequence>
<keyword evidence="1 2" id="KW-0479">Metal-binding</keyword>
<dbReference type="PANTHER" id="PTHR10127:SF883">
    <property type="entry name" value="ZINC METALLOPROTEINASE NAS-8"/>
    <property type="match status" value="1"/>
</dbReference>
<dbReference type="PANTHER" id="PTHR10127">
    <property type="entry name" value="DISCOIDIN, CUB, EGF, LAMININ , AND ZINC METALLOPROTEASE DOMAIN CONTAINING"/>
    <property type="match status" value="1"/>
</dbReference>
<dbReference type="Gene3D" id="3.40.390.10">
    <property type="entry name" value="Collagenase (Catalytic Domain)"/>
    <property type="match status" value="1"/>
</dbReference>
<keyword evidence="1 2" id="KW-0482">Metalloprotease</keyword>
<comment type="cofactor">
    <cofactor evidence="1 2">
        <name>Zn(2+)</name>
        <dbReference type="ChEBI" id="CHEBI:29105"/>
    </cofactor>
    <text evidence="1 2">Binds 1 zinc ion per subunit.</text>
</comment>
<feature type="signal peptide" evidence="2">
    <location>
        <begin position="1"/>
        <end position="16"/>
    </location>
</feature>
<feature type="active site" evidence="1">
    <location>
        <position position="161"/>
    </location>
</feature>
<dbReference type="InterPro" id="IPR034035">
    <property type="entry name" value="Astacin-like_dom"/>
</dbReference>
<feature type="region of interest" description="Disordered" evidence="3">
    <location>
        <begin position="263"/>
        <end position="301"/>
    </location>
</feature>
<keyword evidence="2" id="KW-0732">Signal</keyword>
<reference evidence="5" key="1">
    <citation type="journal article" date="2006" name="Evol. Dev.">
        <title>Evolution of astacin-like metalloproteases in animals and their function in development.</title>
        <authorList>
            <person name="Mohrlen F."/>
            <person name="Maniura M."/>
            <person name="Plickert G."/>
            <person name="Frohme M."/>
            <person name="Frank U."/>
        </authorList>
    </citation>
    <scope>NUCLEOTIDE SEQUENCE</scope>
</reference>
<evidence type="ECO:0000313" key="5">
    <source>
        <dbReference type="EMBL" id="CAJ57450.1"/>
    </source>
</evidence>
<dbReference type="AlphaFoldDB" id="Q2MCX6"/>
<evidence type="ECO:0000256" key="3">
    <source>
        <dbReference type="SAM" id="MobiDB-lite"/>
    </source>
</evidence>
<comment type="caution">
    <text evidence="1">Lacks conserved residue(s) required for the propagation of feature annotation.</text>
</comment>
<accession>Q2MCX6</accession>
<dbReference type="InterPro" id="IPR006026">
    <property type="entry name" value="Peptidase_Metallo"/>
</dbReference>
<keyword evidence="1 2" id="KW-0645">Protease</keyword>
<feature type="binding site" evidence="1">
    <location>
        <position position="164"/>
    </location>
    <ligand>
        <name>Zn(2+)</name>
        <dbReference type="ChEBI" id="CHEBI:29105"/>
        <note>catalytic</note>
    </ligand>
</feature>
<gene>
    <name evidence="5" type="primary">hea4</name>
</gene>
<dbReference type="EC" id="3.4.24.-" evidence="2"/>